<reference evidence="2" key="1">
    <citation type="submission" date="2016-11" db="EMBL/GenBank/DDBJ databases">
        <authorList>
            <person name="Varghese N."/>
            <person name="Submissions S."/>
        </authorList>
    </citation>
    <scope>NUCLEOTIDE SEQUENCE [LARGE SCALE GENOMIC DNA]</scope>
    <source>
        <strain evidence="2">DSM 17456</strain>
    </source>
</reference>
<dbReference type="Proteomes" id="UP000184694">
    <property type="component" value="Unassembled WGS sequence"/>
</dbReference>
<dbReference type="AlphaFoldDB" id="A0A1N6DPV7"/>
<organism evidence="1 2">
    <name type="scientific">Halodesulfovibrio marinisediminis DSM 17456</name>
    <dbReference type="NCBI Taxonomy" id="1121457"/>
    <lineage>
        <taxon>Bacteria</taxon>
        <taxon>Pseudomonadati</taxon>
        <taxon>Thermodesulfobacteriota</taxon>
        <taxon>Desulfovibrionia</taxon>
        <taxon>Desulfovibrionales</taxon>
        <taxon>Desulfovibrionaceae</taxon>
        <taxon>Halodesulfovibrio</taxon>
    </lineage>
</organism>
<evidence type="ECO:0000313" key="2">
    <source>
        <dbReference type="Proteomes" id="UP000184694"/>
    </source>
</evidence>
<protein>
    <submittedName>
        <fullName evidence="1">Phage tail assembly chaperone</fullName>
    </submittedName>
</protein>
<dbReference type="OrthoDB" id="5459968at2"/>
<proteinExistence type="predicted"/>
<name>A0A1N6DPV7_9BACT</name>
<sequence length="86" mass="9556">MEKTISLTVNGIDLAFDVTLEAFNTYANEMQPTDKVNPCHNFLMRTVKAEYKDALRELLNQPGVAIELAAAVVNNYKPKVTITLGK</sequence>
<dbReference type="STRING" id="1121457.SAMN02745161_0380"/>
<dbReference type="InterPro" id="IPR024406">
    <property type="entry name" value="TAC-10"/>
</dbReference>
<keyword evidence="2" id="KW-1185">Reference proteome</keyword>
<dbReference type="Pfam" id="PF10963">
    <property type="entry name" value="Phage_TAC_10"/>
    <property type="match status" value="1"/>
</dbReference>
<dbReference type="RefSeq" id="WP_074215268.1">
    <property type="nucleotide sequence ID" value="NZ_FSRG01000003.1"/>
</dbReference>
<dbReference type="EMBL" id="FSRG01000003">
    <property type="protein sequence ID" value="SIN72838.1"/>
    <property type="molecule type" value="Genomic_DNA"/>
</dbReference>
<evidence type="ECO:0000313" key="1">
    <source>
        <dbReference type="EMBL" id="SIN72838.1"/>
    </source>
</evidence>
<accession>A0A1N6DPV7</accession>
<gene>
    <name evidence="1" type="ORF">SAMN02745161_0380</name>
</gene>